<comment type="catalytic activity">
    <reaction evidence="4">
        <text>a triacylglycerol + H2O = a diacylglycerol + a fatty acid + H(+)</text>
        <dbReference type="Rhea" id="RHEA:12044"/>
        <dbReference type="ChEBI" id="CHEBI:15377"/>
        <dbReference type="ChEBI" id="CHEBI:15378"/>
        <dbReference type="ChEBI" id="CHEBI:17855"/>
        <dbReference type="ChEBI" id="CHEBI:18035"/>
        <dbReference type="ChEBI" id="CHEBI:28868"/>
        <dbReference type="EC" id="3.1.1.3"/>
    </reaction>
    <physiologicalReaction direction="left-to-right" evidence="4">
        <dbReference type="Rhea" id="RHEA:12045"/>
    </physiologicalReaction>
</comment>
<keyword evidence="6" id="KW-1185">Reference proteome</keyword>
<reference evidence="5 6" key="1">
    <citation type="submission" date="2018-06" db="EMBL/GenBank/DDBJ databases">
        <title>Whole genome sequencing of Candida tropicalis (genome annotated by CSBL at Korea University).</title>
        <authorList>
            <person name="Ahn J."/>
        </authorList>
    </citation>
    <scope>NUCLEOTIDE SEQUENCE [LARGE SCALE GENOMIC DNA]</scope>
    <source>
        <strain evidence="5 6">ATCC 20962</strain>
    </source>
</reference>
<dbReference type="EMBL" id="QLNQ01000016">
    <property type="protein sequence ID" value="RCK66330.1"/>
    <property type="molecule type" value="Genomic_DNA"/>
</dbReference>
<dbReference type="Gene3D" id="1.10.260.130">
    <property type="match status" value="1"/>
</dbReference>
<evidence type="ECO:0000256" key="1">
    <source>
        <dbReference type="ARBA" id="ARBA00022729"/>
    </source>
</evidence>
<gene>
    <name evidence="5" type="primary">LIP4_1</name>
    <name evidence="5" type="ORF">Cantr_01983</name>
</gene>
<dbReference type="GO" id="GO:0016042">
    <property type="term" value="P:lipid catabolic process"/>
    <property type="evidence" value="ECO:0007669"/>
    <property type="project" value="InterPro"/>
</dbReference>
<dbReference type="Pfam" id="PF03583">
    <property type="entry name" value="LIP"/>
    <property type="match status" value="1"/>
</dbReference>
<keyword evidence="3" id="KW-0325">Glycoprotein</keyword>
<evidence type="ECO:0000256" key="2">
    <source>
        <dbReference type="ARBA" id="ARBA00023157"/>
    </source>
</evidence>
<accession>A0A367YKR9</accession>
<sequence length="500" mass="54055">MVEGMVFLGKITNMAKDRGWKTSEAVPIPDSLTKHQKMKILFLLLALLAPIRCAILFPTKPSRDPFYNAPDGFEDAKVGDILQYRKTPKPIAGAFFPSKVENSWQLLIRSEDSFGQPNVFVTTIIQPFNADPSKLVSYQVYEDSAKFDCAPSYAVQYGSSVTTLASQGELPFIAVLLNQGYYVVVPDYEGPKLTFTVGRQSGQAVLNSVRGALKSGNFTGLDASPDVVLWGYSGGSLALGWAAALQPQYAPELESNLRGAALGGFVTNITATAEATDGTVFAGIVANALGGLGNEYEQLRTTFLDDASLLMKFRVNQFTDFCLVDSLINYAGTHFLSGITRIFRSGYGILDKPGIRDIIEGNGLLYASEIPKIPMFIYHGTLDGIVPIVNSKKTYQKWCDAGIASLEYAEDATNGHITETVVGAPAALTWIMARFAGDAPVTGCQFTKRLSNFEYPGTPAAVLEYFQSLLRTMVGADLGGDIQKDQVSVGGLAKLPKLFS</sequence>
<dbReference type="OrthoDB" id="2373480at2759"/>
<protein>
    <submittedName>
        <fullName evidence="5">Lipase 4</fullName>
    </submittedName>
</protein>
<dbReference type="Proteomes" id="UP000253472">
    <property type="component" value="Unassembled WGS sequence"/>
</dbReference>
<dbReference type="GO" id="GO:0004806">
    <property type="term" value="F:triacylglycerol lipase activity"/>
    <property type="evidence" value="ECO:0007669"/>
    <property type="project" value="UniProtKB-EC"/>
</dbReference>
<dbReference type="SUPFAM" id="SSF53474">
    <property type="entry name" value="alpha/beta-Hydrolases"/>
    <property type="match status" value="1"/>
</dbReference>
<dbReference type="PANTHER" id="PTHR34853:SF1">
    <property type="entry name" value="LIPASE 5"/>
    <property type="match status" value="1"/>
</dbReference>
<dbReference type="InterPro" id="IPR029058">
    <property type="entry name" value="AB_hydrolase_fold"/>
</dbReference>
<dbReference type="InterPro" id="IPR005152">
    <property type="entry name" value="Lipase_secreted"/>
</dbReference>
<organism evidence="5 6">
    <name type="scientific">Candida viswanathii</name>
    <dbReference type="NCBI Taxonomy" id="5486"/>
    <lineage>
        <taxon>Eukaryota</taxon>
        <taxon>Fungi</taxon>
        <taxon>Dikarya</taxon>
        <taxon>Ascomycota</taxon>
        <taxon>Saccharomycotina</taxon>
        <taxon>Pichiomycetes</taxon>
        <taxon>Debaryomycetaceae</taxon>
        <taxon>Candida/Lodderomyces clade</taxon>
        <taxon>Candida</taxon>
    </lineage>
</organism>
<evidence type="ECO:0000313" key="6">
    <source>
        <dbReference type="Proteomes" id="UP000253472"/>
    </source>
</evidence>
<proteinExistence type="predicted"/>
<dbReference type="Gene3D" id="3.40.50.1820">
    <property type="entry name" value="alpha/beta hydrolase"/>
    <property type="match status" value="1"/>
</dbReference>
<evidence type="ECO:0000256" key="4">
    <source>
        <dbReference type="ARBA" id="ARBA00023369"/>
    </source>
</evidence>
<name>A0A367YKR9_9ASCO</name>
<dbReference type="PANTHER" id="PTHR34853">
    <property type="match status" value="1"/>
</dbReference>
<evidence type="ECO:0000256" key="3">
    <source>
        <dbReference type="ARBA" id="ARBA00023180"/>
    </source>
</evidence>
<dbReference type="AlphaFoldDB" id="A0A367YKR9"/>
<evidence type="ECO:0000313" key="5">
    <source>
        <dbReference type="EMBL" id="RCK66330.1"/>
    </source>
</evidence>
<keyword evidence="1" id="KW-0732">Signal</keyword>
<keyword evidence="2" id="KW-1015">Disulfide bond</keyword>
<comment type="caution">
    <text evidence="5">The sequence shown here is derived from an EMBL/GenBank/DDBJ whole genome shotgun (WGS) entry which is preliminary data.</text>
</comment>